<dbReference type="InterPro" id="IPR041700">
    <property type="entry name" value="OMP_b-brl_3"/>
</dbReference>
<dbReference type="Gene3D" id="2.170.130.10">
    <property type="entry name" value="TonB-dependent receptor, plug domain"/>
    <property type="match status" value="1"/>
</dbReference>
<dbReference type="Pfam" id="PF13715">
    <property type="entry name" value="CarbopepD_reg_2"/>
    <property type="match status" value="1"/>
</dbReference>
<evidence type="ECO:0000256" key="2">
    <source>
        <dbReference type="ARBA" id="ARBA00023136"/>
    </source>
</evidence>
<dbReference type="HOGENOM" id="CLU_017617_3_0_10"/>
<sequence>MITCRYNTLMKLLVFTLLSLMVVLQLSAQSFSGKVVDENRQPMPYANIVLLSLPDSAFVAGTISDEQGMFSFPESSTAQLVCISSIGYKTLYKACAGTDLGVVKLSFDTQQLGEVVVRGNLPKTRLKDGALTTNIQHSILSDIGSANDVLAKVPGIQGKDGNFTVFGKGEPVFYINGRMVRDNAELERLHSKDIKSVDVITNPGAQYDATVKAVVLIRTLRPVGEGLGFNVRTSHMYGKHYFMLNQVDLNYRHKGLDIMGSLFYSGGKDGTNTRLDEQAFTDTPWILHSKASTVARRKNYKARLGANYVFSEKHSMGMLYDYVCYTTKEPHYFMDSQMRQEGTLIDEWTGHNRLSNRYPSHLVNTYYTGSIGKLSVNFNMDVRRGKTENQQTTQEDSGNPTDRTVSTRSDCNNGLLAGKLVMEHPLWKGKLSLGGEYTNTYQKNKFQNEQGILEDTDNEVKENTTSAFLQYSATLGKFTLGAGIRYEHNVSDYYEAGEKKNEQSKTYDNLFPSVSAAFTSGQYNIDLSYVRKTERPSYSQLDGNMSYVNRYTYLSGNPLLKPVTTSDMTMVASFRFLQFIAGYQHVEDNIAYTIRPLEGSSYITHTTYENFKKMDKLTLMVSASPTLACWNLNYSVGMIKQMFELNHKGEMKRMNRPIFYASLFNTFSLPGDVKLTLDAVYMGKGNTQNMLLGEDKYIDVSISKKFLKSKALQVKLECLDVFDWKRNDMTLFGVQHVLRETNSWTDMRRVVLTVRYNFNPSKGKYRGAGAGEAEKARL</sequence>
<comment type="caution">
    <text evidence="6">The sequence shown here is derived from an EMBL/GenBank/DDBJ whole genome shotgun (WGS) entry which is preliminary data.</text>
</comment>
<keyword evidence="7" id="KW-1185">Reference proteome</keyword>
<proteinExistence type="predicted"/>
<evidence type="ECO:0000259" key="5">
    <source>
        <dbReference type="Pfam" id="PF14905"/>
    </source>
</evidence>
<feature type="compositionally biased region" description="Polar residues" evidence="4">
    <location>
        <begin position="388"/>
        <end position="408"/>
    </location>
</feature>
<dbReference type="PATRIC" id="fig|1235788.3.peg.2842"/>
<name>R9IE82_9BACT</name>
<keyword evidence="3" id="KW-0998">Cell outer membrane</keyword>
<evidence type="ECO:0000313" key="7">
    <source>
        <dbReference type="Proteomes" id="UP000014200"/>
    </source>
</evidence>
<dbReference type="Pfam" id="PF14905">
    <property type="entry name" value="OMP_b-brl_3"/>
    <property type="match status" value="1"/>
</dbReference>
<dbReference type="InterPro" id="IPR037066">
    <property type="entry name" value="Plug_dom_sf"/>
</dbReference>
<dbReference type="STRING" id="1235788.C802_02772"/>
<evidence type="ECO:0000313" key="6">
    <source>
        <dbReference type="EMBL" id="EOS11660.1"/>
    </source>
</evidence>
<dbReference type="OrthoDB" id="905020at2"/>
<dbReference type="GO" id="GO:0009279">
    <property type="term" value="C:cell outer membrane"/>
    <property type="evidence" value="ECO:0007669"/>
    <property type="project" value="UniProtKB-SubCell"/>
</dbReference>
<organism evidence="6 7">
    <name type="scientific">Phocaeicola sartorii</name>
    <dbReference type="NCBI Taxonomy" id="671267"/>
    <lineage>
        <taxon>Bacteria</taxon>
        <taxon>Pseudomonadati</taxon>
        <taxon>Bacteroidota</taxon>
        <taxon>Bacteroidia</taxon>
        <taxon>Bacteroidales</taxon>
        <taxon>Bacteroidaceae</taxon>
        <taxon>Phocaeicola</taxon>
    </lineage>
</organism>
<feature type="domain" description="Outer membrane protein beta-barrel" evidence="5">
    <location>
        <begin position="373"/>
        <end position="756"/>
    </location>
</feature>
<dbReference type="SUPFAM" id="SSF56935">
    <property type="entry name" value="Porins"/>
    <property type="match status" value="1"/>
</dbReference>
<accession>R9IE82</accession>
<evidence type="ECO:0000256" key="3">
    <source>
        <dbReference type="ARBA" id="ARBA00023237"/>
    </source>
</evidence>
<reference evidence="6 7" key="1">
    <citation type="submission" date="2013-04" db="EMBL/GenBank/DDBJ databases">
        <title>The Genome Sequence of Bacteroides massiliensis dnLKV3.</title>
        <authorList>
            <consortium name="The Broad Institute Genomics Platform"/>
            <consortium name="The Broad Institute Genome Sequencing Center for Infectious Disease"/>
            <person name="Earl A."/>
            <person name="Xavier R."/>
            <person name="Kuhn K."/>
            <person name="Stappenbeck T."/>
            <person name="Walker B."/>
            <person name="Young S."/>
            <person name="Zeng Q."/>
            <person name="Gargeya S."/>
            <person name="Fitzgerald M."/>
            <person name="Haas B."/>
            <person name="Abouelleil A."/>
            <person name="Allen A.W."/>
            <person name="Alvarado L."/>
            <person name="Arachchi H.M."/>
            <person name="Berlin A.M."/>
            <person name="Chapman S.B."/>
            <person name="Gainer-Dewar J."/>
            <person name="Goldberg J."/>
            <person name="Griggs A."/>
            <person name="Gujja S."/>
            <person name="Hansen M."/>
            <person name="Howarth C."/>
            <person name="Imamovic A."/>
            <person name="Ireland A."/>
            <person name="Larimer J."/>
            <person name="McCowan C."/>
            <person name="Murphy C."/>
            <person name="Pearson M."/>
            <person name="Poon T.W."/>
            <person name="Priest M."/>
            <person name="Roberts A."/>
            <person name="Saif S."/>
            <person name="Shea T."/>
            <person name="Sisk P."/>
            <person name="Sykes S."/>
            <person name="Wortman J."/>
            <person name="Nusbaum C."/>
            <person name="Birren B."/>
        </authorList>
    </citation>
    <scope>NUCLEOTIDE SEQUENCE [LARGE SCALE GENOMIC DNA]</scope>
    <source>
        <strain evidence="7">dnLKV3</strain>
    </source>
</reference>
<dbReference type="Proteomes" id="UP000014200">
    <property type="component" value="Unassembled WGS sequence"/>
</dbReference>
<dbReference type="Gene3D" id="2.40.170.20">
    <property type="entry name" value="TonB-dependent receptor, beta-barrel domain"/>
    <property type="match status" value="1"/>
</dbReference>
<evidence type="ECO:0000256" key="4">
    <source>
        <dbReference type="SAM" id="MobiDB-lite"/>
    </source>
</evidence>
<dbReference type="AlphaFoldDB" id="R9IE82"/>
<dbReference type="SUPFAM" id="SSF49464">
    <property type="entry name" value="Carboxypeptidase regulatory domain-like"/>
    <property type="match status" value="1"/>
</dbReference>
<dbReference type="EMBL" id="ASSP01000017">
    <property type="protein sequence ID" value="EOS11660.1"/>
    <property type="molecule type" value="Genomic_DNA"/>
</dbReference>
<comment type="subcellular location">
    <subcellularLocation>
        <location evidence="1">Cell outer membrane</location>
    </subcellularLocation>
</comment>
<evidence type="ECO:0000256" key="1">
    <source>
        <dbReference type="ARBA" id="ARBA00004442"/>
    </source>
</evidence>
<dbReference type="InterPro" id="IPR008969">
    <property type="entry name" value="CarboxyPept-like_regulatory"/>
</dbReference>
<keyword evidence="2" id="KW-0472">Membrane</keyword>
<feature type="region of interest" description="Disordered" evidence="4">
    <location>
        <begin position="385"/>
        <end position="408"/>
    </location>
</feature>
<protein>
    <recommendedName>
        <fullName evidence="5">Outer membrane protein beta-barrel domain-containing protein</fullName>
    </recommendedName>
</protein>
<gene>
    <name evidence="6" type="ORF">C802_02772</name>
</gene>
<dbReference type="InterPro" id="IPR036942">
    <property type="entry name" value="Beta-barrel_TonB_sf"/>
</dbReference>